<evidence type="ECO:0000256" key="1">
    <source>
        <dbReference type="SAM" id="Phobius"/>
    </source>
</evidence>
<feature type="transmembrane region" description="Helical" evidence="1">
    <location>
        <begin position="99"/>
        <end position="117"/>
    </location>
</feature>
<reference evidence="2" key="1">
    <citation type="submission" date="2020-11" db="EMBL/GenBank/DDBJ databases">
        <authorList>
            <person name="Tran Van P."/>
        </authorList>
    </citation>
    <scope>NUCLEOTIDE SEQUENCE</scope>
</reference>
<dbReference type="AlphaFoldDB" id="A0A7R9AHP1"/>
<accession>A0A7R9AHP1</accession>
<name>A0A7R9AHP1_9CRUS</name>
<feature type="transmembrane region" description="Helical" evidence="1">
    <location>
        <begin position="50"/>
        <end position="72"/>
    </location>
</feature>
<dbReference type="Proteomes" id="UP000677054">
    <property type="component" value="Unassembled WGS sequence"/>
</dbReference>
<protein>
    <submittedName>
        <fullName evidence="2">Uncharacterized protein</fullName>
    </submittedName>
</protein>
<keyword evidence="3" id="KW-1185">Reference proteome</keyword>
<evidence type="ECO:0000313" key="2">
    <source>
        <dbReference type="EMBL" id="CAD7254204.1"/>
    </source>
</evidence>
<feature type="non-terminal residue" evidence="2">
    <location>
        <position position="1"/>
    </location>
</feature>
<keyword evidence="1" id="KW-0812">Transmembrane</keyword>
<organism evidence="2">
    <name type="scientific">Darwinula stevensoni</name>
    <dbReference type="NCBI Taxonomy" id="69355"/>
    <lineage>
        <taxon>Eukaryota</taxon>
        <taxon>Metazoa</taxon>
        <taxon>Ecdysozoa</taxon>
        <taxon>Arthropoda</taxon>
        <taxon>Crustacea</taxon>
        <taxon>Oligostraca</taxon>
        <taxon>Ostracoda</taxon>
        <taxon>Podocopa</taxon>
        <taxon>Podocopida</taxon>
        <taxon>Darwinulocopina</taxon>
        <taxon>Darwinuloidea</taxon>
        <taxon>Darwinulidae</taxon>
        <taxon>Darwinula</taxon>
    </lineage>
</organism>
<gene>
    <name evidence="2" type="ORF">DSTB1V02_LOCUS13950</name>
</gene>
<dbReference type="EMBL" id="LR907810">
    <property type="protein sequence ID" value="CAD7254204.1"/>
    <property type="molecule type" value="Genomic_DNA"/>
</dbReference>
<evidence type="ECO:0000313" key="3">
    <source>
        <dbReference type="Proteomes" id="UP000677054"/>
    </source>
</evidence>
<sequence length="122" mass="13614">HSGLYKTVQVAFTNTTPKRPTELIRNIAAPSLLHFCVIRSKTCEVEEAKMMFAAFLIIASAMFLGTGTAVAVKPPSSPPNSTREFSIDHVFFVNPIKRAYVTFLMAILIGYICFIKFTKFHP</sequence>
<keyword evidence="1" id="KW-1133">Transmembrane helix</keyword>
<keyword evidence="1" id="KW-0472">Membrane</keyword>
<dbReference type="EMBL" id="CAJPEV010008292">
    <property type="protein sequence ID" value="CAG0905207.1"/>
    <property type="molecule type" value="Genomic_DNA"/>
</dbReference>
<proteinExistence type="predicted"/>